<sequence>MTWKTQKIVIAIDNKSVIEKSCYLLSTLNKSQIKMVFLYADYLS</sequence>
<dbReference type="AlphaFoldDB" id="H7FUC5"/>
<dbReference type="Proteomes" id="UP000005566">
    <property type="component" value="Unassembled WGS sequence"/>
</dbReference>
<reference evidence="1 2" key="1">
    <citation type="journal article" date="2014" name="Acta Crystallogr. D">
        <title>Structure-based characterization and antifreeze properties of a hyperactive ice-binding protein from the Antarctic bacterium Flavobacterium frigoris PS1.</title>
        <authorList>
            <person name="Do H."/>
            <person name="Kim S.J."/>
            <person name="Kim H.J."/>
            <person name="Lee J.H."/>
        </authorList>
    </citation>
    <scope>NUCLEOTIDE SEQUENCE [LARGE SCALE GENOMIC DNA]</scope>
    <source>
        <strain evidence="1 2">PS1</strain>
    </source>
</reference>
<dbReference type="EMBL" id="AHKF01000020">
    <property type="protein sequence ID" value="EIA07802.1"/>
    <property type="molecule type" value="Genomic_DNA"/>
</dbReference>
<protein>
    <submittedName>
        <fullName evidence="1">Uncharacterized protein</fullName>
    </submittedName>
</protein>
<dbReference type="STRING" id="1086011.HJ01_02670"/>
<comment type="caution">
    <text evidence="1">The sequence shown here is derived from an EMBL/GenBank/DDBJ whole genome shotgun (WGS) entry which is preliminary data.</text>
</comment>
<name>H7FUC5_FLAFP</name>
<dbReference type="PATRIC" id="fig|1086011.3.peg.2616"/>
<proteinExistence type="predicted"/>
<evidence type="ECO:0000313" key="1">
    <source>
        <dbReference type="EMBL" id="EIA07802.1"/>
    </source>
</evidence>
<organism evidence="1 2">
    <name type="scientific">Flavobacterium frigoris (strain PS1)</name>
    <dbReference type="NCBI Taxonomy" id="1086011"/>
    <lineage>
        <taxon>Bacteria</taxon>
        <taxon>Pseudomonadati</taxon>
        <taxon>Bacteroidota</taxon>
        <taxon>Flavobacteriia</taxon>
        <taxon>Flavobacteriales</taxon>
        <taxon>Flavobacteriaceae</taxon>
        <taxon>Flavobacterium</taxon>
    </lineage>
</organism>
<accession>H7FUC5</accession>
<evidence type="ECO:0000313" key="2">
    <source>
        <dbReference type="Proteomes" id="UP000005566"/>
    </source>
</evidence>
<gene>
    <name evidence="1" type="ORF">HJ01_02670</name>
</gene>
<keyword evidence="2" id="KW-1185">Reference proteome</keyword>